<accession>A0A388TJG1</accession>
<comment type="caution">
    <text evidence="1">The sequence shown here is derived from an EMBL/GenBank/DDBJ whole genome shotgun (WGS) entry which is preliminary data.</text>
</comment>
<sequence length="97" mass="11369">MLRIEVTEIYDKWFNRLRDVRAKDIINSRIDRIKENENFGDCKSLGAGLYEIRVHYGGGYRLYFVYKGNRWVLILCGGGKSTQPRDIKLARKLAEEV</sequence>
<protein>
    <submittedName>
        <fullName evidence="1">Toxin ParE</fullName>
    </submittedName>
</protein>
<dbReference type="PANTHER" id="PTHR41791">
    <property type="entry name" value="SSL7039 PROTEIN"/>
    <property type="match status" value="1"/>
</dbReference>
<dbReference type="Proteomes" id="UP000275925">
    <property type="component" value="Unassembled WGS sequence"/>
</dbReference>
<dbReference type="InterPro" id="IPR035093">
    <property type="entry name" value="RelE/ParE_toxin_dom_sf"/>
</dbReference>
<dbReference type="PIRSF" id="PIRSF028744">
    <property type="entry name" value="Addict_mod_HI1419"/>
    <property type="match status" value="1"/>
</dbReference>
<gene>
    <name evidence="1" type="primary">parE</name>
    <name evidence="1" type="ORF">NO2_1607</name>
</gene>
<reference evidence="1 2" key="1">
    <citation type="journal article" date="2019" name="ISME J.">
        <title>Genome analyses of uncultured TG2/ZB3 bacteria in 'Margulisbacteria' specifically attached to ectosymbiotic spirochetes of protists in the termite gut.</title>
        <authorList>
            <person name="Utami Y.D."/>
            <person name="Kuwahara H."/>
            <person name="Igai K."/>
            <person name="Murakami T."/>
            <person name="Sugaya K."/>
            <person name="Morikawa T."/>
            <person name="Nagura Y."/>
            <person name="Yuki M."/>
            <person name="Deevong P."/>
            <person name="Inoue T."/>
            <person name="Kihara K."/>
            <person name="Lo N."/>
            <person name="Yamada A."/>
            <person name="Ohkuma M."/>
            <person name="Hongoh Y."/>
        </authorList>
    </citation>
    <scope>NUCLEOTIDE SEQUENCE [LARGE SCALE GENOMIC DNA]</scope>
    <source>
        <strain evidence="1">NkOx7-02</strain>
    </source>
</reference>
<organism evidence="1 2">
    <name type="scientific">Candidatus Termititenax persephonae</name>
    <dbReference type="NCBI Taxonomy" id="2218525"/>
    <lineage>
        <taxon>Bacteria</taxon>
        <taxon>Bacillati</taxon>
        <taxon>Candidatus Margulisiibacteriota</taxon>
        <taxon>Candidatus Termititenacia</taxon>
        <taxon>Candidatus Termititenacales</taxon>
        <taxon>Candidatus Termititenacaceae</taxon>
        <taxon>Candidatus Termititenax</taxon>
    </lineage>
</organism>
<dbReference type="AlphaFoldDB" id="A0A388TJG1"/>
<proteinExistence type="predicted"/>
<evidence type="ECO:0000313" key="1">
    <source>
        <dbReference type="EMBL" id="GBR77180.1"/>
    </source>
</evidence>
<dbReference type="SUPFAM" id="SSF143011">
    <property type="entry name" value="RelE-like"/>
    <property type="match status" value="1"/>
</dbReference>
<dbReference type="EMBL" id="BGZO01000129">
    <property type="protein sequence ID" value="GBR77180.1"/>
    <property type="molecule type" value="Genomic_DNA"/>
</dbReference>
<dbReference type="InterPro" id="IPR009241">
    <property type="entry name" value="HigB-like"/>
</dbReference>
<dbReference type="InterPro" id="IPR014056">
    <property type="entry name" value="TypeIITA-like_toxin_pred"/>
</dbReference>
<evidence type="ECO:0000313" key="2">
    <source>
        <dbReference type="Proteomes" id="UP000275925"/>
    </source>
</evidence>
<keyword evidence="2" id="KW-1185">Reference proteome</keyword>
<dbReference type="PANTHER" id="PTHR41791:SF1">
    <property type="entry name" value="SSL7039 PROTEIN"/>
    <property type="match status" value="1"/>
</dbReference>
<dbReference type="Pfam" id="PF05973">
    <property type="entry name" value="Gp49"/>
    <property type="match status" value="1"/>
</dbReference>
<dbReference type="NCBIfam" id="TIGR02683">
    <property type="entry name" value="upstrm_HI1419"/>
    <property type="match status" value="1"/>
</dbReference>
<name>A0A388TJG1_9BACT</name>